<feature type="region of interest" description="Disordered" evidence="1">
    <location>
        <begin position="197"/>
        <end position="266"/>
    </location>
</feature>
<evidence type="ECO:0000313" key="3">
    <source>
        <dbReference type="EMBL" id="AOT60133.1"/>
    </source>
</evidence>
<feature type="region of interest" description="Disordered" evidence="1">
    <location>
        <begin position="1"/>
        <end position="117"/>
    </location>
</feature>
<feature type="region of interest" description="Disordered" evidence="1">
    <location>
        <begin position="372"/>
        <end position="424"/>
    </location>
</feature>
<feature type="transmembrane region" description="Helical" evidence="2">
    <location>
        <begin position="165"/>
        <end position="184"/>
    </location>
</feature>
<dbReference type="STRING" id="285473.A4G23_02997"/>
<dbReference type="AlphaFoldDB" id="A0A1D8G3Z0"/>
<proteinExistence type="predicted"/>
<protein>
    <recommendedName>
        <fullName evidence="5">DUF4232 domain-containing protein</fullName>
    </recommendedName>
</protein>
<feature type="compositionally biased region" description="Low complexity" evidence="1">
    <location>
        <begin position="58"/>
        <end position="73"/>
    </location>
</feature>
<dbReference type="EMBL" id="CP017316">
    <property type="protein sequence ID" value="AOT60133.1"/>
    <property type="molecule type" value="Genomic_DNA"/>
</dbReference>
<keyword evidence="2" id="KW-0472">Membrane</keyword>
<dbReference type="OrthoDB" id="3872225at2"/>
<evidence type="ECO:0008006" key="5">
    <source>
        <dbReference type="Google" id="ProtNLM"/>
    </source>
</evidence>
<keyword evidence="2" id="KW-0812">Transmembrane</keyword>
<evidence type="ECO:0000256" key="2">
    <source>
        <dbReference type="SAM" id="Phobius"/>
    </source>
</evidence>
<name>A0A1D8G3Z0_9ACTN</name>
<gene>
    <name evidence="3" type="ORF">A4G23_02997</name>
</gene>
<evidence type="ECO:0000256" key="1">
    <source>
        <dbReference type="SAM" id="MobiDB-lite"/>
    </source>
</evidence>
<accession>A0A1D8G3Z0</accession>
<keyword evidence="4" id="KW-1185">Reference proteome</keyword>
<feature type="compositionally biased region" description="Low complexity" evidence="1">
    <location>
        <begin position="238"/>
        <end position="266"/>
    </location>
</feature>
<feature type="compositionally biased region" description="Polar residues" evidence="1">
    <location>
        <begin position="36"/>
        <end position="52"/>
    </location>
</feature>
<keyword evidence="2" id="KW-1133">Transmembrane helix</keyword>
<dbReference type="RefSeq" id="WP_079140175.1">
    <property type="nucleotide sequence ID" value="NZ_CP017316.1"/>
</dbReference>
<feature type="compositionally biased region" description="Gly residues" evidence="1">
    <location>
        <begin position="375"/>
        <end position="387"/>
    </location>
</feature>
<dbReference type="PATRIC" id="fig|285473.5.peg.3129"/>
<evidence type="ECO:0000313" key="4">
    <source>
        <dbReference type="Proteomes" id="UP000095349"/>
    </source>
</evidence>
<dbReference type="KEGG" id="srn:A4G23_02997"/>
<feature type="compositionally biased region" description="Low complexity" evidence="1">
    <location>
        <begin position="393"/>
        <end position="411"/>
    </location>
</feature>
<dbReference type="Proteomes" id="UP000095349">
    <property type="component" value="Chromosome"/>
</dbReference>
<dbReference type="GeneID" id="33068105"/>
<organism evidence="3 4">
    <name type="scientific">Streptomyces rubrolavendulae</name>
    <dbReference type="NCBI Taxonomy" id="285473"/>
    <lineage>
        <taxon>Bacteria</taxon>
        <taxon>Bacillati</taxon>
        <taxon>Actinomycetota</taxon>
        <taxon>Actinomycetes</taxon>
        <taxon>Kitasatosporales</taxon>
        <taxon>Streptomycetaceae</taxon>
        <taxon>Streptomyces</taxon>
    </lineage>
</organism>
<sequence>MTQHNGPDGPRNDRTGNDAVNPAQQPAAPRPDKEPQTPQARTPQARTPQARTPQARIPEAQTPETAGTAAPEAHQADGAPGTSRAPGTHGTHDAAANPAPGLPTAPGIPTTPDATDTTEVFELGGDELALRRLLQGAVGGLEPSEGALDHLRRAVPARRARKRQALVGAAAAVILLGTGVPAVVHVAGSGTDSDANAINAGHGAQVQGGTGDDAGPAGEQAAGSPSGELSGAGKGRTSPSAAPPSADSGVSDGVGGAPDASASSPARAPVCQAGQLAVSAAEAGGPAEDGAVYGTFRITNVSGGDCTVDAGGTVAFGTGGAADPGRISVVRHGAGSAASGLPAPSSAVASLVLKPSGAYEVRFAWVPSETCPVSGGSGGSGSGGGGQSPEPTPSQTTEEPPPTTGGTTTGTPEGGGADAGPAVEPQTLRADGHAEGSVTVTHTPSAGGPTATVTVPNACAGTIYRTGLLPAG</sequence>
<reference evidence="3 4" key="1">
    <citation type="submission" date="2016-09" db="EMBL/GenBank/DDBJ databases">
        <title>Streptomyces rubrolavendulae MJM4426 Genome sequencing and assembly.</title>
        <authorList>
            <person name="Kim J.-G."/>
        </authorList>
    </citation>
    <scope>NUCLEOTIDE SEQUENCE [LARGE SCALE GENOMIC DNA]</scope>
    <source>
        <strain evidence="3 4">MJM4426</strain>
    </source>
</reference>